<dbReference type="SUPFAM" id="SSF56672">
    <property type="entry name" value="DNA/RNA polymerases"/>
    <property type="match status" value="1"/>
</dbReference>
<evidence type="ECO:0000256" key="1">
    <source>
        <dbReference type="SAM" id="MobiDB-lite"/>
    </source>
</evidence>
<dbReference type="InterPro" id="IPR043502">
    <property type="entry name" value="DNA/RNA_pol_sf"/>
</dbReference>
<evidence type="ECO:0000313" key="4">
    <source>
        <dbReference type="Proteomes" id="UP000189464"/>
    </source>
</evidence>
<dbReference type="PANTHER" id="PTHR34047:SF8">
    <property type="entry name" value="PROTEIN YKFC"/>
    <property type="match status" value="1"/>
</dbReference>
<dbReference type="EMBL" id="CP019698">
    <property type="protein sequence ID" value="AQS59613.1"/>
    <property type="molecule type" value="Genomic_DNA"/>
</dbReference>
<organism evidence="3 4">
    <name type="scientific">Desulforamulus ferrireducens</name>
    <dbReference type="NCBI Taxonomy" id="1833852"/>
    <lineage>
        <taxon>Bacteria</taxon>
        <taxon>Bacillati</taxon>
        <taxon>Bacillota</taxon>
        <taxon>Clostridia</taxon>
        <taxon>Eubacteriales</taxon>
        <taxon>Peptococcaceae</taxon>
        <taxon>Desulforamulus</taxon>
    </lineage>
</organism>
<dbReference type="Pfam" id="PF00078">
    <property type="entry name" value="RVT_1"/>
    <property type="match status" value="1"/>
</dbReference>
<dbReference type="CDD" id="cd01651">
    <property type="entry name" value="RT_G2_intron"/>
    <property type="match status" value="1"/>
</dbReference>
<proteinExistence type="predicted"/>
<name>A0A1S6IXW1_9FIRM</name>
<dbReference type="PROSITE" id="PS50878">
    <property type="entry name" value="RT_POL"/>
    <property type="match status" value="1"/>
</dbReference>
<dbReference type="STRING" id="1833852.B0537_11310"/>
<keyword evidence="4" id="KW-1185">Reference proteome</keyword>
<protein>
    <recommendedName>
        <fullName evidence="2">Reverse transcriptase domain-containing protein</fullName>
    </recommendedName>
</protein>
<feature type="domain" description="Reverse transcriptase" evidence="2">
    <location>
        <begin position="97"/>
        <end position="244"/>
    </location>
</feature>
<dbReference type="Proteomes" id="UP000189464">
    <property type="component" value="Chromosome"/>
</dbReference>
<evidence type="ECO:0000313" key="3">
    <source>
        <dbReference type="EMBL" id="AQS59613.1"/>
    </source>
</evidence>
<dbReference type="OrthoDB" id="9793236at2"/>
<accession>A0A1S6IXW1</accession>
<gene>
    <name evidence="3" type="ORF">B0537_11310</name>
</gene>
<dbReference type="RefSeq" id="WP_077714679.1">
    <property type="nucleotide sequence ID" value="NZ_CP019698.1"/>
</dbReference>
<evidence type="ECO:0000259" key="2">
    <source>
        <dbReference type="PROSITE" id="PS50878"/>
    </source>
</evidence>
<feature type="region of interest" description="Disordered" evidence="1">
    <location>
        <begin position="1"/>
        <end position="49"/>
    </location>
</feature>
<dbReference type="AlphaFoldDB" id="A0A1S6IXW1"/>
<dbReference type="PANTHER" id="PTHR34047">
    <property type="entry name" value="NUCLEAR INTRON MATURASE 1, MITOCHONDRIAL-RELATED"/>
    <property type="match status" value="1"/>
</dbReference>
<dbReference type="InterPro" id="IPR000477">
    <property type="entry name" value="RT_dom"/>
</dbReference>
<sequence>MGNSRDKQRQQKIPKGNYLQEEAVNTQGTGGGPSLSPARTKETTREESCNNLMERVVARDNMLYELYRVETNKGAAGIDGMTIESLRPFLKDQWPVIREQLLKGTYQPKPVRRIEIPKPDGGTRLLGIPTVIDRLIQQALLQKMNDIFEPTFVPFSFGFRPHKRAHSAVELAREYIKEGYRWVVDMDLEKFFDKVNHDILMSKVSRRIQDKRVLLLIRRYLQAGVMVNGCCIVTGEGTPQGGLC</sequence>
<dbReference type="InterPro" id="IPR051083">
    <property type="entry name" value="GrpII_Intron_Splice-Mob/Def"/>
</dbReference>
<feature type="compositionally biased region" description="Basic and acidic residues" evidence="1">
    <location>
        <begin position="39"/>
        <end position="48"/>
    </location>
</feature>
<reference evidence="3 4" key="1">
    <citation type="journal article" date="2016" name="Int. J. Syst. Evol. Microbiol.">
        <title>Desulfotomaculum ferrireducens sp. nov., a moderately thermophilic sulfate-reducing and dissimilatory Fe(III)-reducing bacterium isolated from compost.</title>
        <authorList>
            <person name="Yang G."/>
            <person name="Guo J."/>
            <person name="Zhuang L."/>
            <person name="Yuan Y."/>
            <person name="Zhou S."/>
        </authorList>
    </citation>
    <scope>NUCLEOTIDE SEQUENCE [LARGE SCALE GENOMIC DNA]</scope>
    <source>
        <strain evidence="3 4">GSS09</strain>
    </source>
</reference>
<dbReference type="KEGG" id="dfg:B0537_11310"/>